<keyword evidence="3" id="KW-1185">Reference proteome</keyword>
<dbReference type="STRING" id="690879.TSACC_21443"/>
<accession>A0A146G8M8</accession>
<sequence>MEQNGKSLSVVNQPSRTRGFALVITLLLIVLVAIFITATLSTVGTDTQATDANASADNAMRLANVAVQTVISQLQEATTQGPSTAWASQPGMIRCYDNQGQETTWFKLYSAQKMIQSSPGSAGLSQLTADLPTGTWEGGGVFTDLNSPVLSADGNTKLYPIMDPIGAKFSNNSSKAIPGFDIDQSARPSGSNTAPMPVRWLYVLRDGTLVPGEGGGSSGSIKVDGASKSNPIVGRIAFWADDETCKLNINTAADGTYFDSPRFDSALPVKSPTAAQAIGDRQFAVTPPAAREFQRYIGHPAQTRLSTVIPDLAPASPFVRSRAITGVTPFLQWGGSQGGTVTFWDLAGKLEDPATMASPARATPYTTLDEWIFSQNASGGKRSLNTYVEQGGAQKQLVTRSDLNRLQFVLTASSEAPEINLFGKPRIAMWPIHNDFLSNATSAYATRFDRMIASAATLNAASSKPASYFFTRADSTSPTSDYENISRNKELFGYLRRLSGTEIPGFGNNFVAKYTRPGMDQILTEIFDYIRSTNVTDAMLFGTTPATDHTYTKFRQETAPLSSFSSPVRSYDMGRGQVTPIYISEFGTKGFGRFHSISEVAINIGVSKDTTVVDNPTIVPAIYINLFSPSMGPPILYPNMRVQIDTADLLGLKLSVNGTEKPLFSAPAAGSVFSSVPKAVRWHNGSWFPFFWGGAAGPRPMFVEKASGDTSTYAFRGNDILVNKDDKLSFTGGTLHLKIFWADQVGEGKAGNPGYLVQEMTVTLPPFSNLSVPVKNKSRFDYRLFDAFFGSGNNADYPIVDTTDITRSAVATFNGDLRLVSALRTVPDSTFVHPSGLDETKQSLHSMREAFPNTGFKVSTGFNSPGQLVKGVTYGDFLPITGLVSDPNGPDSTGDWDNGLGIIPDGPYINKPDEVGMQYFLDTWTGNKDTYTYYMQGDSGLLTDARGYSSPNRNLASPVMFGSLSTGVPVGGMTAVPWRTLLFRPQRNHFGQTTDPKDYLMLDWFWMPVVEPYAISTTFATEGKVNMNYQLAPFTYVTRATALIGTLGSEYVIAVPTTDAGKYKSRTTSGNPSLNYRNPVKVLESDGVTAGESTGSLRQFKALFDKGEIFRSAAQICGIYLVPSNQSWTSDSDAETFWGNNKLTGDNTRERPYNGLYSRLTTKSNTFTVHVRVQVLKPDPNGADGVWTENAKRIASEYRGSYTINRYLDREQDLPDFANAANFDKSIEGYYRYRVTETRRFQP</sequence>
<keyword evidence="1" id="KW-1133">Transmembrane helix</keyword>
<dbReference type="Proteomes" id="UP000076023">
    <property type="component" value="Unassembled WGS sequence"/>
</dbReference>
<feature type="transmembrane region" description="Helical" evidence="1">
    <location>
        <begin position="20"/>
        <end position="40"/>
    </location>
</feature>
<evidence type="ECO:0000256" key="1">
    <source>
        <dbReference type="SAM" id="Phobius"/>
    </source>
</evidence>
<evidence type="ECO:0000313" key="2">
    <source>
        <dbReference type="EMBL" id="GAT33038.1"/>
    </source>
</evidence>
<dbReference type="NCBIfam" id="TIGR02600">
    <property type="entry name" value="Verru_Chthon_A"/>
    <property type="match status" value="2"/>
</dbReference>
<dbReference type="AlphaFoldDB" id="A0A146G8M8"/>
<name>A0A146G8M8_TERSA</name>
<proteinExistence type="predicted"/>
<protein>
    <submittedName>
        <fullName evidence="2">Verru_Chthon cassette protein A</fullName>
    </submittedName>
</protein>
<dbReference type="InterPro" id="IPR019840">
    <property type="entry name" value="Verru/Chthon_A"/>
</dbReference>
<keyword evidence="1" id="KW-0472">Membrane</keyword>
<dbReference type="EMBL" id="BDCO01000002">
    <property type="protein sequence ID" value="GAT33038.1"/>
    <property type="molecule type" value="Genomic_DNA"/>
</dbReference>
<gene>
    <name evidence="2" type="ORF">TSACC_21443</name>
</gene>
<dbReference type="InParanoid" id="A0A146G8M8"/>
<reference evidence="3" key="1">
    <citation type="journal article" date="2017" name="Genome Announc.">
        <title>Draft Genome Sequence of Terrimicrobium sacchariphilum NM-5T, a Facultative Anaerobic Soil Bacterium of the Class Spartobacteria.</title>
        <authorList>
            <person name="Qiu Y.L."/>
            <person name="Tourlousse D.M."/>
            <person name="Matsuura N."/>
            <person name="Ohashi A."/>
            <person name="Sekiguchi Y."/>
        </authorList>
    </citation>
    <scope>NUCLEOTIDE SEQUENCE [LARGE SCALE GENOMIC DNA]</scope>
    <source>
        <strain evidence="3">NM-5</strain>
    </source>
</reference>
<evidence type="ECO:0000313" key="3">
    <source>
        <dbReference type="Proteomes" id="UP000076023"/>
    </source>
</evidence>
<comment type="caution">
    <text evidence="2">The sequence shown here is derived from an EMBL/GenBank/DDBJ whole genome shotgun (WGS) entry which is preliminary data.</text>
</comment>
<keyword evidence="1" id="KW-0812">Transmembrane</keyword>
<organism evidence="2 3">
    <name type="scientific">Terrimicrobium sacchariphilum</name>
    <dbReference type="NCBI Taxonomy" id="690879"/>
    <lineage>
        <taxon>Bacteria</taxon>
        <taxon>Pseudomonadati</taxon>
        <taxon>Verrucomicrobiota</taxon>
        <taxon>Terrimicrobiia</taxon>
        <taxon>Terrimicrobiales</taxon>
        <taxon>Terrimicrobiaceae</taxon>
        <taxon>Terrimicrobium</taxon>
    </lineage>
</organism>